<dbReference type="RefSeq" id="WP_229089522.1">
    <property type="nucleotide sequence ID" value="NZ_JAQNQY010000022.1"/>
</dbReference>
<dbReference type="InterPro" id="IPR049359">
    <property type="entry name" value="T6SS_TssR-like_dom_2"/>
</dbReference>
<sequence>MKTTKRMWNGTFTLLCTGMAIMTSCAPINRFTRIKQVPREYIMNYCGGEIKAPSSLQIKNNPWIVFSDQLGNMSYQTATGKNEMKELQFMDAFLVVGKKGNWLKVIKYDPTQIKSHGRRLGNHKSAIYYGWVHKSDLLLTRSSVTDLATGLKNKQITVFSDTVPLKVPEKYLINDSLLTFKNTDLSKPYTQIPMHQLVFPLKQSEDRSKTLVAKKSFISPDSLDTEICGWVSNAVIKNIGQQLHIDVRSLPDSTLWFKNKAETDTLNFRRAQLVPSRELARIARPLAYSPVTSYCQMDTVIRFKTGAFMPVIDKQENFVVNVNGNRIYYNQFKEIEKDLQKINIVFVVEGNELAVKQFPEVVNIIQGLQPLFANPDDGFDYKFGSVLAFNEKGNNENPKVHLTKDYMQVLNFLSAKSNNAKQLVATGGRSWSTLRTAVNLFKDHKKESNLIILIGETGNNSEWADSTLVNRMAEYNCRILGFQLFGGNPDKFNNFVLQVENMIDNYAVKISRQKREIIVYADQLRKYHEYREVNKNVYCLDFPNRSMTQGWVVFPQKQENLPLEGLASSVDTLLQQVKEDNRLLTQSLYKAFNEIGNFRNREDSTLVDYFQMQPSRIKSLPEALRNAEPEWYLPAQPVVLHDSVSHLLEYRLLVTEAEFKRIRNFINALSQYEVDYKYEAQKKEKEKKRKICDCLEDEVVLKDTRLSVTEMKDSHEYASTKKVRANLFALYYTYINNGKLCRIKYKKLKNMSMAEAQRLITTCPTDNPFLKAFTVNDLKRKKHLVDETLDMLVEYFKSKKSAWEEAAGKGFTSNGQTYYWISKDMLP</sequence>
<gene>
    <name evidence="5" type="primary">tssR</name>
    <name evidence="5" type="ORF">POY80_16785</name>
</gene>
<accession>A0AAW6G6H3</accession>
<protein>
    <submittedName>
        <fullName evidence="5">Type VI secretion system protein TssR</fullName>
    </submittedName>
</protein>
<proteinExistence type="predicted"/>
<feature type="domain" description="Type VI secretion system TssR-like VWA" evidence="4">
    <location>
        <begin position="296"/>
        <end position="594"/>
    </location>
</feature>
<evidence type="ECO:0000259" key="1">
    <source>
        <dbReference type="Pfam" id="PF17643"/>
    </source>
</evidence>
<evidence type="ECO:0000313" key="6">
    <source>
        <dbReference type="Proteomes" id="UP001218502"/>
    </source>
</evidence>
<dbReference type="Pfam" id="PF20781">
    <property type="entry name" value="TssR_C"/>
    <property type="match status" value="1"/>
</dbReference>
<evidence type="ECO:0000313" key="5">
    <source>
        <dbReference type="EMBL" id="MDC1754097.1"/>
    </source>
</evidence>
<dbReference type="EMBL" id="JAQNQY010000022">
    <property type="protein sequence ID" value="MDC1754097.1"/>
    <property type="molecule type" value="Genomic_DNA"/>
</dbReference>
<dbReference type="InterPro" id="IPR040530">
    <property type="entry name" value="T6SS_TssR-like_N"/>
</dbReference>
<dbReference type="PROSITE" id="PS51257">
    <property type="entry name" value="PROKAR_LIPOPROTEIN"/>
    <property type="match status" value="1"/>
</dbReference>
<evidence type="ECO:0000259" key="3">
    <source>
        <dbReference type="Pfam" id="PF20781"/>
    </source>
</evidence>
<dbReference type="Pfam" id="PF17643">
    <property type="entry name" value="TssR"/>
    <property type="match status" value="1"/>
</dbReference>
<evidence type="ECO:0000259" key="4">
    <source>
        <dbReference type="Pfam" id="PF20782"/>
    </source>
</evidence>
<organism evidence="5 6">
    <name type="scientific">Bacteroides uniformis</name>
    <dbReference type="NCBI Taxonomy" id="820"/>
    <lineage>
        <taxon>Bacteria</taxon>
        <taxon>Pseudomonadati</taxon>
        <taxon>Bacteroidota</taxon>
        <taxon>Bacteroidia</taxon>
        <taxon>Bacteroidales</taxon>
        <taxon>Bacteroidaceae</taxon>
        <taxon>Bacteroides</taxon>
    </lineage>
</organism>
<feature type="domain" description="Type VI secretion system TssR-like C-terminal" evidence="3">
    <location>
        <begin position="648"/>
        <end position="827"/>
    </location>
</feature>
<feature type="domain" description="Type VI secretion system TssR-like second" evidence="2">
    <location>
        <begin position="153"/>
        <end position="238"/>
    </location>
</feature>
<name>A0AAW6G6H3_BACUN</name>
<feature type="domain" description="Type VI secretion system TssR-like N-terminal barrel" evidence="1">
    <location>
        <begin position="35"/>
        <end position="139"/>
    </location>
</feature>
<reference evidence="5" key="1">
    <citation type="submission" date="2022-10" db="EMBL/GenBank/DDBJ databases">
        <title>Human gut microbiome strain richness.</title>
        <authorList>
            <person name="Chen-Liaw A."/>
        </authorList>
    </citation>
    <scope>NUCLEOTIDE SEQUENCE</scope>
    <source>
        <strain evidence="5">A1_m1001262Bd0_191120</strain>
    </source>
</reference>
<dbReference type="Pfam" id="PF20780">
    <property type="entry name" value="TssR_M"/>
    <property type="match status" value="1"/>
</dbReference>
<evidence type="ECO:0000259" key="2">
    <source>
        <dbReference type="Pfam" id="PF20780"/>
    </source>
</evidence>
<dbReference type="InterPro" id="IPR049360">
    <property type="entry name" value="T6SS_TssR-like_VWA"/>
</dbReference>
<dbReference type="AlphaFoldDB" id="A0AAW6G6H3"/>
<dbReference type="InterPro" id="IPR049358">
    <property type="entry name" value="T6SS_TssR-like_C"/>
</dbReference>
<dbReference type="Pfam" id="PF20782">
    <property type="entry name" value="TssR_VWA"/>
    <property type="match status" value="1"/>
</dbReference>
<comment type="caution">
    <text evidence="5">The sequence shown here is derived from an EMBL/GenBank/DDBJ whole genome shotgun (WGS) entry which is preliminary data.</text>
</comment>
<dbReference type="Proteomes" id="UP001218502">
    <property type="component" value="Unassembled WGS sequence"/>
</dbReference>